<proteinExistence type="predicted"/>
<evidence type="ECO:0000313" key="3">
    <source>
        <dbReference type="EMBL" id="MEN7551144.1"/>
    </source>
</evidence>
<dbReference type="PANTHER" id="PTHR46401">
    <property type="entry name" value="GLYCOSYLTRANSFERASE WBBK-RELATED"/>
    <property type="match status" value="1"/>
</dbReference>
<dbReference type="Proteomes" id="UP001403385">
    <property type="component" value="Unassembled WGS sequence"/>
</dbReference>
<evidence type="ECO:0000313" key="4">
    <source>
        <dbReference type="Proteomes" id="UP001403385"/>
    </source>
</evidence>
<gene>
    <name evidence="3" type="ORF">AAG747_24695</name>
</gene>
<comment type="caution">
    <text evidence="3">The sequence shown here is derived from an EMBL/GenBank/DDBJ whole genome shotgun (WGS) entry which is preliminary data.</text>
</comment>
<evidence type="ECO:0000259" key="2">
    <source>
        <dbReference type="Pfam" id="PF00534"/>
    </source>
</evidence>
<name>A0AAW9S1T8_9BACT</name>
<organism evidence="3 4">
    <name type="scientific">Rapidithrix thailandica</name>
    <dbReference type="NCBI Taxonomy" id="413964"/>
    <lineage>
        <taxon>Bacteria</taxon>
        <taxon>Pseudomonadati</taxon>
        <taxon>Bacteroidota</taxon>
        <taxon>Cytophagia</taxon>
        <taxon>Cytophagales</taxon>
        <taxon>Flammeovirgaceae</taxon>
        <taxon>Rapidithrix</taxon>
    </lineage>
</organism>
<dbReference type="RefSeq" id="WP_346823925.1">
    <property type="nucleotide sequence ID" value="NZ_JBDKWZ010000020.1"/>
</dbReference>
<protein>
    <submittedName>
        <fullName evidence="3">Glycosyltransferase family 4 protein</fullName>
    </submittedName>
</protein>
<reference evidence="3 4" key="1">
    <citation type="submission" date="2024-04" db="EMBL/GenBank/DDBJ databases">
        <title>Novel genus in family Flammeovirgaceae.</title>
        <authorList>
            <person name="Nguyen T.H."/>
            <person name="Vuong T.Q."/>
            <person name="Le H."/>
            <person name="Kim S.-G."/>
        </authorList>
    </citation>
    <scope>NUCLEOTIDE SEQUENCE [LARGE SCALE GENOMIC DNA]</scope>
    <source>
        <strain evidence="3 4">JCM 23209</strain>
    </source>
</reference>
<dbReference type="AlphaFoldDB" id="A0AAW9S1T8"/>
<accession>A0AAW9S1T8</accession>
<dbReference type="Gene3D" id="3.40.50.2000">
    <property type="entry name" value="Glycogen Phosphorylase B"/>
    <property type="match status" value="2"/>
</dbReference>
<evidence type="ECO:0000256" key="1">
    <source>
        <dbReference type="ARBA" id="ARBA00022679"/>
    </source>
</evidence>
<dbReference type="GO" id="GO:0009103">
    <property type="term" value="P:lipopolysaccharide biosynthetic process"/>
    <property type="evidence" value="ECO:0007669"/>
    <property type="project" value="TreeGrafter"/>
</dbReference>
<keyword evidence="1" id="KW-0808">Transferase</keyword>
<dbReference type="CDD" id="cd03794">
    <property type="entry name" value="GT4_WbuB-like"/>
    <property type="match status" value="1"/>
</dbReference>
<dbReference type="Pfam" id="PF00534">
    <property type="entry name" value="Glycos_transf_1"/>
    <property type="match status" value="1"/>
</dbReference>
<dbReference type="GO" id="GO:0016757">
    <property type="term" value="F:glycosyltransferase activity"/>
    <property type="evidence" value="ECO:0007669"/>
    <property type="project" value="InterPro"/>
</dbReference>
<dbReference type="SUPFAM" id="SSF53756">
    <property type="entry name" value="UDP-Glycosyltransferase/glycogen phosphorylase"/>
    <property type="match status" value="1"/>
</dbReference>
<dbReference type="EMBL" id="JBDKWZ010000020">
    <property type="protein sequence ID" value="MEN7551144.1"/>
    <property type="molecule type" value="Genomic_DNA"/>
</dbReference>
<dbReference type="InterPro" id="IPR001296">
    <property type="entry name" value="Glyco_trans_1"/>
</dbReference>
<keyword evidence="4" id="KW-1185">Reference proteome</keyword>
<dbReference type="PANTHER" id="PTHR46401:SF2">
    <property type="entry name" value="GLYCOSYLTRANSFERASE WBBK-RELATED"/>
    <property type="match status" value="1"/>
</dbReference>
<feature type="domain" description="Glycosyl transferase family 1" evidence="2">
    <location>
        <begin position="194"/>
        <end position="357"/>
    </location>
</feature>
<sequence length="375" mass="42945">MRKEIVFINQNSGYLMIDIINAYLKRGFTCSLITGRVITRNNPLPSNVKLEKTIAYDRSSTLKRLFTWTVGALQMLWIIKTKYRKAELFIVSNPPFATFLPLFCKNSFRLLIFDVYPDTLLAYKIFKTDSFLIQMWKKANKRIFAQAHKVYTLSKGMKDLLKQYITSNQIEIVPIWTDNSFLKPLEKKENLFIKKYNLHDKFLVMYSGNLGRTHPVEVLLDVAKIVSSKKVFFVIIGEGEKKVLLEKKKVENNLSNCLILPFQTTEFFPYSLSAADLGVVTLGEEASKLSVPSKTFNLMSVGAPILAIAGQDSELHNLIDQYNIGQTFQPNEVKAIGKFIDQLASDHEQHLMLREKAVKATNFFGPDNAERYITE</sequence>